<sequence length="158" mass="17642">MGLVFTDRNGTYDAEHEGTVGGLRAHVEDVNGWQPGDPVKTASALLAALAADDTPCGRRWSTPFRTVSPRPAEQTEKGRMARESPSRGTDHDDGTGPRAGRKRDDESFVPDLRFRREGSSRWGEWKERQRWSRAARWAWGPQRSAGSPPRAPTWSSRT</sequence>
<reference evidence="2" key="1">
    <citation type="journal article" date="2014" name="Int. J. Syst. Evol. Microbiol.">
        <title>Complete genome sequence of Corynebacterium casei LMG S-19264T (=DSM 44701T), isolated from a smear-ripened cheese.</title>
        <authorList>
            <consortium name="US DOE Joint Genome Institute (JGI-PGF)"/>
            <person name="Walter F."/>
            <person name="Albersmeier A."/>
            <person name="Kalinowski J."/>
            <person name="Ruckert C."/>
        </authorList>
    </citation>
    <scope>NUCLEOTIDE SEQUENCE</scope>
    <source>
        <strain evidence="2">JCM 3131</strain>
    </source>
</reference>
<evidence type="ECO:0000313" key="2">
    <source>
        <dbReference type="EMBL" id="GGQ72683.1"/>
    </source>
</evidence>
<evidence type="ECO:0000313" key="3">
    <source>
        <dbReference type="Proteomes" id="UP000620156"/>
    </source>
</evidence>
<feature type="region of interest" description="Disordered" evidence="1">
    <location>
        <begin position="135"/>
        <end position="158"/>
    </location>
</feature>
<organism evidence="2 3">
    <name type="scientific">Streptomyces ruber</name>
    <dbReference type="NCBI Taxonomy" id="83378"/>
    <lineage>
        <taxon>Bacteria</taxon>
        <taxon>Bacillati</taxon>
        <taxon>Actinomycetota</taxon>
        <taxon>Actinomycetes</taxon>
        <taxon>Kitasatosporales</taxon>
        <taxon>Streptomycetaceae</taxon>
        <taxon>Streptomyces</taxon>
    </lineage>
</organism>
<proteinExistence type="predicted"/>
<dbReference type="AlphaFoldDB" id="A0A918BIW5"/>
<evidence type="ECO:0000256" key="1">
    <source>
        <dbReference type="SAM" id="MobiDB-lite"/>
    </source>
</evidence>
<gene>
    <name evidence="2" type="ORF">GCM10010145_47970</name>
</gene>
<feature type="region of interest" description="Disordered" evidence="1">
    <location>
        <begin position="55"/>
        <end position="113"/>
    </location>
</feature>
<accession>A0A918BIW5</accession>
<name>A0A918BIW5_9ACTN</name>
<reference evidence="2" key="2">
    <citation type="submission" date="2020-09" db="EMBL/GenBank/DDBJ databases">
        <authorList>
            <person name="Sun Q."/>
            <person name="Ohkuma M."/>
        </authorList>
    </citation>
    <scope>NUCLEOTIDE SEQUENCE</scope>
    <source>
        <strain evidence="2">JCM 3131</strain>
    </source>
</reference>
<feature type="compositionally biased region" description="Basic and acidic residues" evidence="1">
    <location>
        <begin position="102"/>
        <end position="113"/>
    </location>
</feature>
<dbReference type="EMBL" id="BMQK01000012">
    <property type="protein sequence ID" value="GGQ72683.1"/>
    <property type="molecule type" value="Genomic_DNA"/>
</dbReference>
<dbReference type="Proteomes" id="UP000620156">
    <property type="component" value="Unassembled WGS sequence"/>
</dbReference>
<keyword evidence="3" id="KW-1185">Reference proteome</keyword>
<feature type="compositionally biased region" description="Basic and acidic residues" evidence="1">
    <location>
        <begin position="73"/>
        <end position="95"/>
    </location>
</feature>
<protein>
    <submittedName>
        <fullName evidence="2">Uncharacterized protein</fullName>
    </submittedName>
</protein>
<comment type="caution">
    <text evidence="2">The sequence shown here is derived from an EMBL/GenBank/DDBJ whole genome shotgun (WGS) entry which is preliminary data.</text>
</comment>